<dbReference type="AlphaFoldDB" id="A0A316U458"/>
<dbReference type="Proteomes" id="UP000245942">
    <property type="component" value="Unassembled WGS sequence"/>
</dbReference>
<protein>
    <submittedName>
        <fullName evidence="2">Uncharacterized protein</fullName>
    </submittedName>
</protein>
<reference evidence="2 3" key="1">
    <citation type="journal article" date="2018" name="Mol. Biol. Evol.">
        <title>Broad Genomic Sampling Reveals a Smut Pathogenic Ancestry of the Fungal Clade Ustilaginomycotina.</title>
        <authorList>
            <person name="Kijpornyongpan T."/>
            <person name="Mondo S.J."/>
            <person name="Barry K."/>
            <person name="Sandor L."/>
            <person name="Lee J."/>
            <person name="Lipzen A."/>
            <person name="Pangilinan J."/>
            <person name="LaButti K."/>
            <person name="Hainaut M."/>
            <person name="Henrissat B."/>
            <person name="Grigoriev I.V."/>
            <person name="Spatafora J.W."/>
            <person name="Aime M.C."/>
        </authorList>
    </citation>
    <scope>NUCLEOTIDE SEQUENCE [LARGE SCALE GENOMIC DNA]</scope>
    <source>
        <strain evidence="2 3">MCA 4718</strain>
    </source>
</reference>
<dbReference type="EMBL" id="KZ819341">
    <property type="protein sequence ID" value="PWN17715.1"/>
    <property type="molecule type" value="Genomic_DNA"/>
</dbReference>
<proteinExistence type="predicted"/>
<evidence type="ECO:0000313" key="3">
    <source>
        <dbReference type="Proteomes" id="UP000245942"/>
    </source>
</evidence>
<feature type="region of interest" description="Disordered" evidence="1">
    <location>
        <begin position="182"/>
        <end position="250"/>
    </location>
</feature>
<feature type="region of interest" description="Disordered" evidence="1">
    <location>
        <begin position="1"/>
        <end position="20"/>
    </location>
</feature>
<gene>
    <name evidence="2" type="ORF">BCV69DRAFT_301899</name>
</gene>
<sequence>MSSPSNGSPSSDAALLPRERRKKSSFRNLLNFLFCMPKFNKRHDQASSPSTTPPARAVAISAVSELVLTPPARARRPVVRPSLSDPPPMRALDAFRVDVGLSESPLRVRMPSSPGVEATDIDELATHDLRMEQNINRQTFDIHTNHDSELASSFGLLPSVLLPSQVQHAPNPLLDMVLETGRRRHLRRPPTRRGAANPGGPAASSEDGPLVIFSNTTEQRDGTVEMTPPETPVLRPRRRVDAMRGGASGT</sequence>
<evidence type="ECO:0000313" key="2">
    <source>
        <dbReference type="EMBL" id="PWN17715.1"/>
    </source>
</evidence>
<organism evidence="2 3">
    <name type="scientific">Pseudomicrostroma glucosiphilum</name>
    <dbReference type="NCBI Taxonomy" id="1684307"/>
    <lineage>
        <taxon>Eukaryota</taxon>
        <taxon>Fungi</taxon>
        <taxon>Dikarya</taxon>
        <taxon>Basidiomycota</taxon>
        <taxon>Ustilaginomycotina</taxon>
        <taxon>Exobasidiomycetes</taxon>
        <taxon>Microstromatales</taxon>
        <taxon>Microstromatales incertae sedis</taxon>
        <taxon>Pseudomicrostroma</taxon>
    </lineage>
</organism>
<dbReference type="GeneID" id="37016347"/>
<dbReference type="RefSeq" id="XP_025344875.1">
    <property type="nucleotide sequence ID" value="XM_025494613.1"/>
</dbReference>
<feature type="compositionally biased region" description="Low complexity" evidence="1">
    <location>
        <begin position="1"/>
        <end position="11"/>
    </location>
</feature>
<accession>A0A316U458</accession>
<keyword evidence="3" id="KW-1185">Reference proteome</keyword>
<name>A0A316U458_9BASI</name>
<feature type="compositionally biased region" description="Basic residues" evidence="1">
    <location>
        <begin position="182"/>
        <end position="191"/>
    </location>
</feature>
<feature type="compositionally biased region" description="Low complexity" evidence="1">
    <location>
        <begin position="192"/>
        <end position="203"/>
    </location>
</feature>
<evidence type="ECO:0000256" key="1">
    <source>
        <dbReference type="SAM" id="MobiDB-lite"/>
    </source>
</evidence>